<evidence type="ECO:0000256" key="8">
    <source>
        <dbReference type="ARBA" id="ARBA00029346"/>
    </source>
</evidence>
<evidence type="ECO:0000313" key="11">
    <source>
        <dbReference type="EMBL" id="MBP2622829.1"/>
    </source>
</evidence>
<keyword evidence="6 9" id="KW-0460">Magnesium</keyword>
<evidence type="ECO:0000256" key="5">
    <source>
        <dbReference type="ARBA" id="ARBA00022840"/>
    </source>
</evidence>
<evidence type="ECO:0000256" key="2">
    <source>
        <dbReference type="ARBA" id="ARBA00022679"/>
    </source>
</evidence>
<comment type="caution">
    <text evidence="11">The sequence shown here is derived from an EMBL/GenBank/DDBJ whole genome shotgun (WGS) entry which is preliminary data.</text>
</comment>
<evidence type="ECO:0000259" key="10">
    <source>
        <dbReference type="Pfam" id="PF01467"/>
    </source>
</evidence>
<evidence type="ECO:0000256" key="1">
    <source>
        <dbReference type="ARBA" id="ARBA00022490"/>
    </source>
</evidence>
<evidence type="ECO:0000256" key="3">
    <source>
        <dbReference type="ARBA" id="ARBA00022695"/>
    </source>
</evidence>
<name>A0ABS5B1X9_9STRE</name>
<dbReference type="InterPro" id="IPR004821">
    <property type="entry name" value="Cyt_trans-like"/>
</dbReference>
<accession>A0ABS5B1X9</accession>
<dbReference type="Pfam" id="PF01467">
    <property type="entry name" value="CTP_transf_like"/>
    <property type="match status" value="1"/>
</dbReference>
<dbReference type="NCBIfam" id="TIGR01510">
    <property type="entry name" value="coaD_prev_kdtB"/>
    <property type="match status" value="1"/>
</dbReference>
<evidence type="ECO:0000313" key="12">
    <source>
        <dbReference type="Proteomes" id="UP001519296"/>
    </source>
</evidence>
<keyword evidence="4 9" id="KW-0547">Nucleotide-binding</keyword>
<dbReference type="InterPro" id="IPR001980">
    <property type="entry name" value="PPAT"/>
</dbReference>
<feature type="binding site" evidence="9">
    <location>
        <position position="101"/>
    </location>
    <ligand>
        <name>ATP</name>
        <dbReference type="ChEBI" id="CHEBI:30616"/>
    </ligand>
</feature>
<keyword evidence="12" id="KW-1185">Reference proteome</keyword>
<dbReference type="RefSeq" id="WP_209627053.1">
    <property type="nucleotide sequence ID" value="NZ_PRDG01000001.1"/>
</dbReference>
<evidence type="ECO:0000256" key="9">
    <source>
        <dbReference type="HAMAP-Rule" id="MF_00151"/>
    </source>
</evidence>
<proteinExistence type="inferred from homology"/>
<dbReference type="EMBL" id="PRDG01000001">
    <property type="protein sequence ID" value="MBP2622829.1"/>
    <property type="molecule type" value="Genomic_DNA"/>
</dbReference>
<keyword evidence="7 9" id="KW-0173">Coenzyme A biosynthesis</keyword>
<dbReference type="GO" id="GO:0016779">
    <property type="term" value="F:nucleotidyltransferase activity"/>
    <property type="evidence" value="ECO:0007669"/>
    <property type="project" value="UniProtKB-KW"/>
</dbReference>
<keyword evidence="3 9" id="KW-0548">Nucleotidyltransferase</keyword>
<gene>
    <name evidence="9" type="primary">coaD</name>
    <name evidence="11" type="ORF">C4K46_02620</name>
</gene>
<feature type="binding site" evidence="9">
    <location>
        <begin position="91"/>
        <end position="93"/>
    </location>
    <ligand>
        <name>ATP</name>
        <dbReference type="ChEBI" id="CHEBI:30616"/>
    </ligand>
</feature>
<feature type="binding site" evidence="9">
    <location>
        <position position="90"/>
    </location>
    <ligand>
        <name>substrate</name>
    </ligand>
</feature>
<comment type="similarity">
    <text evidence="9">Belongs to the bacterial CoaD family.</text>
</comment>
<dbReference type="Proteomes" id="UP001519296">
    <property type="component" value="Unassembled WGS sequence"/>
</dbReference>
<dbReference type="CDD" id="cd02163">
    <property type="entry name" value="PPAT"/>
    <property type="match status" value="1"/>
</dbReference>
<dbReference type="SUPFAM" id="SSF52374">
    <property type="entry name" value="Nucleotidylyl transferase"/>
    <property type="match status" value="1"/>
</dbReference>
<dbReference type="PANTHER" id="PTHR21342">
    <property type="entry name" value="PHOSPHOPANTETHEINE ADENYLYLTRANSFERASE"/>
    <property type="match status" value="1"/>
</dbReference>
<feature type="binding site" evidence="9">
    <location>
        <position position="19"/>
    </location>
    <ligand>
        <name>ATP</name>
        <dbReference type="ChEBI" id="CHEBI:30616"/>
    </ligand>
</feature>
<dbReference type="PANTHER" id="PTHR21342:SF1">
    <property type="entry name" value="PHOSPHOPANTETHEINE ADENYLYLTRANSFERASE"/>
    <property type="match status" value="1"/>
</dbReference>
<dbReference type="NCBIfam" id="TIGR00125">
    <property type="entry name" value="cyt_tran_rel"/>
    <property type="match status" value="1"/>
</dbReference>
<feature type="binding site" evidence="9">
    <location>
        <position position="43"/>
    </location>
    <ligand>
        <name>substrate</name>
    </ligand>
</feature>
<dbReference type="PRINTS" id="PR01020">
    <property type="entry name" value="LPSBIOSNTHSS"/>
</dbReference>
<comment type="pathway">
    <text evidence="9">Cofactor biosynthesis; coenzyme A biosynthesis; CoA from (R)-pantothenate: step 4/5.</text>
</comment>
<comment type="subunit">
    <text evidence="9">Homohexamer.</text>
</comment>
<sequence length="160" mass="18196">MSDKIGLFTGSFDPITLGHVDTIERASHLFDKLYVGIFYNRKKQGYFSLAERKRMVEGALAHLEGVELVTAENRLAVELARELGVQSFVRGLRNSEDLGYEANLTFFNGQLAPEIETIFLISRPAYQYISSSRIQELLAFKQDISAYVPKSVMRELERKV</sequence>
<keyword evidence="2 9" id="KW-0808">Transferase</keyword>
<dbReference type="EC" id="2.7.7.3" evidence="9"/>
<feature type="domain" description="Cytidyltransferase-like" evidence="10">
    <location>
        <begin position="7"/>
        <end position="136"/>
    </location>
</feature>
<comment type="function">
    <text evidence="9">Reversibly transfers an adenylyl group from ATP to 4'-phosphopantetheine, yielding dephospho-CoA (dPCoA) and pyrophosphate.</text>
</comment>
<feature type="binding site" evidence="9">
    <location>
        <position position="11"/>
    </location>
    <ligand>
        <name>substrate</name>
    </ligand>
</feature>
<evidence type="ECO:0000256" key="6">
    <source>
        <dbReference type="ARBA" id="ARBA00022842"/>
    </source>
</evidence>
<protein>
    <recommendedName>
        <fullName evidence="9">Phosphopantetheine adenylyltransferase</fullName>
        <ecNumber evidence="9">2.7.7.3</ecNumber>
    </recommendedName>
    <alternativeName>
        <fullName evidence="9">Dephospho-CoA pyrophosphorylase</fullName>
    </alternativeName>
    <alternativeName>
        <fullName evidence="9">Pantetheine-phosphate adenylyltransferase</fullName>
        <shortName evidence="9">PPAT</shortName>
    </alternativeName>
</protein>
<dbReference type="InterPro" id="IPR014729">
    <property type="entry name" value="Rossmann-like_a/b/a_fold"/>
</dbReference>
<organism evidence="11 12">
    <name type="scientific">Streptococcus oricebi</name>
    <dbReference type="NCBI Taxonomy" id="1547447"/>
    <lineage>
        <taxon>Bacteria</taxon>
        <taxon>Bacillati</taxon>
        <taxon>Bacillota</taxon>
        <taxon>Bacilli</taxon>
        <taxon>Lactobacillales</taxon>
        <taxon>Streptococcaceae</taxon>
        <taxon>Streptococcus</taxon>
    </lineage>
</organism>
<reference evidence="11 12" key="1">
    <citation type="submission" date="2018-02" db="EMBL/GenBank/DDBJ databases">
        <title>Draft genome sequence of Streptococcus oricebi CCUG 70868T type strain.</title>
        <authorList>
            <person name="Mendez V."/>
            <person name="Salva-Serra F."/>
            <person name="Jaen-Luchoro D."/>
            <person name="Gonzales-Siles L."/>
            <person name="Karlsson R."/>
            <person name="Engstrom-Jakobsson H."/>
            <person name="Busquets A."/>
            <person name="Gomila M."/>
            <person name="Pineiro-Iglesias B."/>
            <person name="Bennasar-Figueras A."/>
            <person name="Seeger M."/>
            <person name="Moore E."/>
        </authorList>
    </citation>
    <scope>NUCLEOTIDE SEQUENCE [LARGE SCALE GENOMIC DNA]</scope>
    <source>
        <strain evidence="11 12">CCUG 70868</strain>
    </source>
</reference>
<dbReference type="Gene3D" id="3.40.50.620">
    <property type="entry name" value="HUPs"/>
    <property type="match status" value="1"/>
</dbReference>
<dbReference type="HAMAP" id="MF_00151">
    <property type="entry name" value="PPAT_bact"/>
    <property type="match status" value="1"/>
</dbReference>
<comment type="catalytic activity">
    <reaction evidence="8 9">
        <text>(R)-4'-phosphopantetheine + ATP + H(+) = 3'-dephospho-CoA + diphosphate</text>
        <dbReference type="Rhea" id="RHEA:19801"/>
        <dbReference type="ChEBI" id="CHEBI:15378"/>
        <dbReference type="ChEBI" id="CHEBI:30616"/>
        <dbReference type="ChEBI" id="CHEBI:33019"/>
        <dbReference type="ChEBI" id="CHEBI:57328"/>
        <dbReference type="ChEBI" id="CHEBI:61723"/>
        <dbReference type="EC" id="2.7.7.3"/>
    </reaction>
</comment>
<feature type="binding site" evidence="9">
    <location>
        <position position="76"/>
    </location>
    <ligand>
        <name>substrate</name>
    </ligand>
</feature>
<feature type="binding site" evidence="9">
    <location>
        <begin position="126"/>
        <end position="132"/>
    </location>
    <ligand>
        <name>ATP</name>
        <dbReference type="ChEBI" id="CHEBI:30616"/>
    </ligand>
</feature>
<feature type="site" description="Transition state stabilizer" evidence="9">
    <location>
        <position position="19"/>
    </location>
</feature>
<keyword evidence="1 9" id="KW-0963">Cytoplasm</keyword>
<keyword evidence="5 9" id="KW-0067">ATP-binding</keyword>
<comment type="cofactor">
    <cofactor evidence="9">
        <name>Mg(2+)</name>
        <dbReference type="ChEBI" id="CHEBI:18420"/>
    </cofactor>
</comment>
<evidence type="ECO:0000256" key="7">
    <source>
        <dbReference type="ARBA" id="ARBA00022993"/>
    </source>
</evidence>
<evidence type="ECO:0000256" key="4">
    <source>
        <dbReference type="ARBA" id="ARBA00022741"/>
    </source>
</evidence>
<comment type="subcellular location">
    <subcellularLocation>
        <location evidence="9">Cytoplasm</location>
    </subcellularLocation>
</comment>
<feature type="binding site" evidence="9">
    <location>
        <begin position="11"/>
        <end position="12"/>
    </location>
    <ligand>
        <name>ATP</name>
        <dbReference type="ChEBI" id="CHEBI:30616"/>
    </ligand>
</feature>